<gene>
    <name evidence="8" type="primary">flgB</name>
    <name evidence="8" type="ORF">BRLA_c033080</name>
</gene>
<evidence type="ECO:0000256" key="3">
    <source>
        <dbReference type="ARBA" id="ARBA00014376"/>
    </source>
</evidence>
<comment type="similarity">
    <text evidence="2 6">Belongs to the flagella basal body rod proteins family.</text>
</comment>
<evidence type="ECO:0000256" key="5">
    <source>
        <dbReference type="ARBA" id="ARBA00024934"/>
    </source>
</evidence>
<dbReference type="KEGG" id="blr:BRLA_c033080"/>
<dbReference type="InterPro" id="IPR006300">
    <property type="entry name" value="FlgB"/>
</dbReference>
<feature type="domain" description="Flagellar basal body rod protein N-terminal" evidence="7">
    <location>
        <begin position="7"/>
        <end position="34"/>
    </location>
</feature>
<dbReference type="EMBL" id="CP007806">
    <property type="protein sequence ID" value="AIG27620.1"/>
    <property type="molecule type" value="Genomic_DNA"/>
</dbReference>
<dbReference type="RefSeq" id="WP_003336904.1">
    <property type="nucleotide sequence ID" value="NZ_CP007806.1"/>
</dbReference>
<dbReference type="GO" id="GO:0030694">
    <property type="term" value="C:bacterial-type flagellum basal body, rod"/>
    <property type="evidence" value="ECO:0007669"/>
    <property type="project" value="InterPro"/>
</dbReference>
<evidence type="ECO:0000256" key="2">
    <source>
        <dbReference type="ARBA" id="ARBA00009677"/>
    </source>
</evidence>
<sequence>MIQSTQLNVLENSLDAAMLRQKVIANNISNIDTPHFESKHVVFESLLKEALEGNSGRTLEAYRTNQRHIPFGTGLGNIPQARTITNNQTSIQNNGNNVDIDFEMSQQAKNTIWYNGLVQLTNGYFTKLKSVVEGGR</sequence>
<reference evidence="8 9" key="1">
    <citation type="journal article" date="2011" name="J. Bacteriol.">
        <title>Genome sequence of Brevibacillus laterosporus LMG 15441, a pathogen of invertebrates.</title>
        <authorList>
            <person name="Djukic M."/>
            <person name="Poehlein A."/>
            <person name="Thurmer A."/>
            <person name="Daniel R."/>
        </authorList>
    </citation>
    <scope>NUCLEOTIDE SEQUENCE [LARGE SCALE GENOMIC DNA]</scope>
    <source>
        <strain evidence="8 9">LMG 15441</strain>
    </source>
</reference>
<dbReference type="GO" id="GO:0071973">
    <property type="term" value="P:bacterial-type flagellum-dependent cell motility"/>
    <property type="evidence" value="ECO:0007669"/>
    <property type="project" value="InterPro"/>
</dbReference>
<evidence type="ECO:0000313" key="8">
    <source>
        <dbReference type="EMBL" id="AIG27620.1"/>
    </source>
</evidence>
<protein>
    <recommendedName>
        <fullName evidence="3 6">Flagellar basal body rod protein FlgB</fullName>
    </recommendedName>
</protein>
<keyword evidence="9" id="KW-1185">Reference proteome</keyword>
<name>A0A075RDY8_BRELA</name>
<evidence type="ECO:0000256" key="1">
    <source>
        <dbReference type="ARBA" id="ARBA00004117"/>
    </source>
</evidence>
<dbReference type="Proteomes" id="UP000005850">
    <property type="component" value="Chromosome"/>
</dbReference>
<evidence type="ECO:0000256" key="6">
    <source>
        <dbReference type="PIRNR" id="PIRNR002889"/>
    </source>
</evidence>
<comment type="function">
    <text evidence="5 6">Structural component of flagellum, the bacterial motility apparatus. Part of the rod structure of flagellar basal body.</text>
</comment>
<evidence type="ECO:0000259" key="7">
    <source>
        <dbReference type="Pfam" id="PF00460"/>
    </source>
</evidence>
<dbReference type="eggNOG" id="COG1815">
    <property type="taxonomic scope" value="Bacteria"/>
</dbReference>
<dbReference type="PIRSF" id="PIRSF002889">
    <property type="entry name" value="Rod_FlgB"/>
    <property type="match status" value="1"/>
</dbReference>
<organism evidence="8 9">
    <name type="scientific">Brevibacillus laterosporus LMG 15441</name>
    <dbReference type="NCBI Taxonomy" id="1042163"/>
    <lineage>
        <taxon>Bacteria</taxon>
        <taxon>Bacillati</taxon>
        <taxon>Bacillota</taxon>
        <taxon>Bacilli</taxon>
        <taxon>Bacillales</taxon>
        <taxon>Paenibacillaceae</taxon>
        <taxon>Brevibacillus</taxon>
    </lineage>
</organism>
<dbReference type="HOGENOM" id="CLU_125463_3_1_9"/>
<dbReference type="Pfam" id="PF00460">
    <property type="entry name" value="Flg_bb_rod"/>
    <property type="match status" value="1"/>
</dbReference>
<keyword evidence="8" id="KW-0969">Cilium</keyword>
<dbReference type="InterPro" id="IPR001444">
    <property type="entry name" value="Flag_bb_rod_N"/>
</dbReference>
<comment type="subunit">
    <text evidence="6">The basal body constitutes a major portion of the flagellar organelle and consists of a number of rings mounted on a central rod.</text>
</comment>
<comment type="subcellular location">
    <subcellularLocation>
        <location evidence="1 6">Bacterial flagellum basal body</location>
    </subcellularLocation>
</comment>
<dbReference type="STRING" id="1042163.BRLA_c033080"/>
<proteinExistence type="inferred from homology"/>
<accession>A0A075RDY8</accession>
<evidence type="ECO:0000313" key="9">
    <source>
        <dbReference type="Proteomes" id="UP000005850"/>
    </source>
</evidence>
<keyword evidence="4 6" id="KW-0975">Bacterial flagellum</keyword>
<evidence type="ECO:0000256" key="4">
    <source>
        <dbReference type="ARBA" id="ARBA00023143"/>
    </source>
</evidence>
<keyword evidence="8" id="KW-0966">Cell projection</keyword>
<dbReference type="NCBIfam" id="TIGR01396">
    <property type="entry name" value="FlgB"/>
    <property type="match status" value="1"/>
</dbReference>
<dbReference type="AlphaFoldDB" id="A0A075RDY8"/>
<keyword evidence="8" id="KW-0282">Flagellum</keyword>